<sequence length="132" mass="14176">MKELLAKKTIGYYIVILAGILGLVSVIRFLLWAPNHGGMDGIIVVGLVLGLGIDILLIFKDNNYFVILATICYSVAVMQLLTNSVGSFVDVLQGINMFGDASQVGSIVSISVVILVCVLLSVLAGFFKRIKE</sequence>
<gene>
    <name evidence="2" type="ORF">EDD76_109171</name>
</gene>
<organism evidence="2 3">
    <name type="scientific">Kineothrix alysoides</name>
    <dbReference type="NCBI Taxonomy" id="1469948"/>
    <lineage>
        <taxon>Bacteria</taxon>
        <taxon>Bacillati</taxon>
        <taxon>Bacillota</taxon>
        <taxon>Clostridia</taxon>
        <taxon>Lachnospirales</taxon>
        <taxon>Lachnospiraceae</taxon>
        <taxon>Kineothrix</taxon>
    </lineage>
</organism>
<dbReference type="Proteomes" id="UP000295718">
    <property type="component" value="Unassembled WGS sequence"/>
</dbReference>
<feature type="transmembrane region" description="Helical" evidence="1">
    <location>
        <begin position="101"/>
        <end position="127"/>
    </location>
</feature>
<keyword evidence="1" id="KW-0812">Transmembrane</keyword>
<keyword evidence="3" id="KW-1185">Reference proteome</keyword>
<keyword evidence="1" id="KW-0472">Membrane</keyword>
<feature type="transmembrane region" description="Helical" evidence="1">
    <location>
        <begin position="37"/>
        <end position="57"/>
    </location>
</feature>
<dbReference type="RefSeq" id="WP_031391688.1">
    <property type="nucleotide sequence ID" value="NZ_JPNB01000002.1"/>
</dbReference>
<dbReference type="STRING" id="1469948.GCA_000732725_03044"/>
<dbReference type="AlphaFoldDB" id="A0A4R1QTV4"/>
<comment type="caution">
    <text evidence="2">The sequence shown here is derived from an EMBL/GenBank/DDBJ whole genome shotgun (WGS) entry which is preliminary data.</text>
</comment>
<protein>
    <submittedName>
        <fullName evidence="2">Uncharacterized protein</fullName>
    </submittedName>
</protein>
<evidence type="ECO:0000256" key="1">
    <source>
        <dbReference type="SAM" id="Phobius"/>
    </source>
</evidence>
<proteinExistence type="predicted"/>
<evidence type="ECO:0000313" key="2">
    <source>
        <dbReference type="EMBL" id="TCL57308.1"/>
    </source>
</evidence>
<name>A0A4R1QTV4_9FIRM</name>
<accession>A0A4R1QTV4</accession>
<dbReference type="EMBL" id="SLUO01000009">
    <property type="protein sequence ID" value="TCL57308.1"/>
    <property type="molecule type" value="Genomic_DNA"/>
</dbReference>
<keyword evidence="1" id="KW-1133">Transmembrane helix</keyword>
<dbReference type="OrthoDB" id="2064186at2"/>
<feature type="transmembrane region" description="Helical" evidence="1">
    <location>
        <begin position="64"/>
        <end position="81"/>
    </location>
</feature>
<feature type="transmembrane region" description="Helical" evidence="1">
    <location>
        <begin position="12"/>
        <end position="31"/>
    </location>
</feature>
<evidence type="ECO:0000313" key="3">
    <source>
        <dbReference type="Proteomes" id="UP000295718"/>
    </source>
</evidence>
<reference evidence="2 3" key="1">
    <citation type="submission" date="2019-03" db="EMBL/GenBank/DDBJ databases">
        <title>Genomic Encyclopedia of Type Strains, Phase IV (KMG-IV): sequencing the most valuable type-strain genomes for metagenomic binning, comparative biology and taxonomic classification.</title>
        <authorList>
            <person name="Goeker M."/>
        </authorList>
    </citation>
    <scope>NUCLEOTIDE SEQUENCE [LARGE SCALE GENOMIC DNA]</scope>
    <source>
        <strain evidence="2 3">DSM 100556</strain>
    </source>
</reference>